<keyword evidence="2" id="KW-1185">Reference proteome</keyword>
<accession>A0ABW3D1X4</accession>
<proteinExistence type="predicted"/>
<dbReference type="RefSeq" id="WP_386408897.1">
    <property type="nucleotide sequence ID" value="NZ_JBHTJH010000017.1"/>
</dbReference>
<organism evidence="1 2">
    <name type="scientific">Sungkyunkwania multivorans</name>
    <dbReference type="NCBI Taxonomy" id="1173618"/>
    <lineage>
        <taxon>Bacteria</taxon>
        <taxon>Pseudomonadati</taxon>
        <taxon>Bacteroidota</taxon>
        <taxon>Flavobacteriia</taxon>
        <taxon>Flavobacteriales</taxon>
        <taxon>Flavobacteriaceae</taxon>
        <taxon>Sungkyunkwania</taxon>
    </lineage>
</organism>
<name>A0ABW3D1X4_9FLAO</name>
<reference evidence="2" key="1">
    <citation type="journal article" date="2019" name="Int. J. Syst. Evol. Microbiol.">
        <title>The Global Catalogue of Microorganisms (GCM) 10K type strain sequencing project: providing services to taxonomists for standard genome sequencing and annotation.</title>
        <authorList>
            <consortium name="The Broad Institute Genomics Platform"/>
            <consortium name="The Broad Institute Genome Sequencing Center for Infectious Disease"/>
            <person name="Wu L."/>
            <person name="Ma J."/>
        </authorList>
    </citation>
    <scope>NUCLEOTIDE SEQUENCE [LARGE SCALE GENOMIC DNA]</scope>
    <source>
        <strain evidence="2">CCUG 62952</strain>
    </source>
</reference>
<gene>
    <name evidence="1" type="ORF">ACFQ1M_13040</name>
</gene>
<evidence type="ECO:0000313" key="1">
    <source>
        <dbReference type="EMBL" id="MFD0863134.1"/>
    </source>
</evidence>
<dbReference type="EMBL" id="JBHTJH010000017">
    <property type="protein sequence ID" value="MFD0863134.1"/>
    <property type="molecule type" value="Genomic_DNA"/>
</dbReference>
<dbReference type="PROSITE" id="PS51257">
    <property type="entry name" value="PROKAR_LIPOPROTEIN"/>
    <property type="match status" value="1"/>
</dbReference>
<evidence type="ECO:0008006" key="3">
    <source>
        <dbReference type="Google" id="ProtNLM"/>
    </source>
</evidence>
<sequence length="175" mass="19923">MKRIVFTAVALTISLASCKTEKSDKENQVVEPVVVEKKIEDSKFPKIENSFANMKTIFSDSFEFIEGIGLTEIGVVANEGGKYQLIYFLEDKSDFDRIQELNVAFRVYPKSQDGKDANASTIASKCEVQQLENTFVTISNEFTVDQKEFEKVKVYFYHPKDGVQGRMMTILDVKF</sequence>
<comment type="caution">
    <text evidence="1">The sequence shown here is derived from an EMBL/GenBank/DDBJ whole genome shotgun (WGS) entry which is preliminary data.</text>
</comment>
<dbReference type="Proteomes" id="UP001596978">
    <property type="component" value="Unassembled WGS sequence"/>
</dbReference>
<protein>
    <recommendedName>
        <fullName evidence="3">Lipoprotein</fullName>
    </recommendedName>
</protein>
<evidence type="ECO:0000313" key="2">
    <source>
        <dbReference type="Proteomes" id="UP001596978"/>
    </source>
</evidence>